<organism evidence="1 2">
    <name type="scientific">Mycobacterium phage Duke13</name>
    <dbReference type="NCBI Taxonomy" id="2499038"/>
    <lineage>
        <taxon>Viruses</taxon>
        <taxon>Duplodnaviria</taxon>
        <taxon>Heunggongvirae</taxon>
        <taxon>Uroviricota</taxon>
        <taxon>Caudoviricetes</taxon>
        <taxon>Omegavirus</taxon>
        <taxon>Omegavirus baka</taxon>
    </lineage>
</organism>
<proteinExistence type="predicted"/>
<sequence length="89" mass="9882">MIPELTGTEEEFRAAIASAPAKELYALGDRLAHFTRHPALSTRPDLKTKAGGRLAQVMTEADTRWSGVWLHRDNLALSDTLAQIMRSCF</sequence>
<evidence type="ECO:0000313" key="1">
    <source>
        <dbReference type="EMBL" id="AZS07558.1"/>
    </source>
</evidence>
<name>A0A3S9UBA3_9CAUD</name>
<evidence type="ECO:0000313" key="2">
    <source>
        <dbReference type="Proteomes" id="UP000287876"/>
    </source>
</evidence>
<gene>
    <name evidence="1" type="primary">222</name>
    <name evidence="1" type="ORF">PBI_DUKE13_222</name>
</gene>
<accession>A0A3S9UBA3</accession>
<protein>
    <submittedName>
        <fullName evidence="1">Uncharacterized protein</fullName>
    </submittedName>
</protein>
<dbReference type="EMBL" id="MK279849">
    <property type="protein sequence ID" value="AZS07558.1"/>
    <property type="molecule type" value="Genomic_DNA"/>
</dbReference>
<reference evidence="1 2" key="1">
    <citation type="submission" date="2018-12" db="EMBL/GenBank/DDBJ databases">
        <authorList>
            <person name="Betsko A.J."/>
            <person name="Stoner T.H."/>
            <person name="Garlena R.A."/>
            <person name="Russell D.A."/>
            <person name="Pope W.H."/>
            <person name="Jacobs-Sera D."/>
            <person name="Hatfull G.F."/>
        </authorList>
    </citation>
    <scope>NUCLEOTIDE SEQUENCE [LARGE SCALE GENOMIC DNA]</scope>
</reference>
<dbReference type="Proteomes" id="UP000287876">
    <property type="component" value="Segment"/>
</dbReference>